<evidence type="ECO:0000256" key="1">
    <source>
        <dbReference type="ARBA" id="ARBA00001917"/>
    </source>
</evidence>
<sequence>MSEMIMIYASMTGNTEEMANAIAEGIRESGKDLEINDIFDNPSASELEKYDGILLGSYTWGEGALPDEFLDFYEEMDKLDLSGKKAVVFGSGDTVYEDFAGAVDILIAKLQERGAEVVLNGLKVDTSPSPEDIEQCKQFGSEFVNHLNQQENCQISK</sequence>
<proteinExistence type="inferred from homology"/>
<keyword evidence="11" id="KW-1185">Reference proteome</keyword>
<dbReference type="RefSeq" id="WP_338448506.1">
    <property type="nucleotide sequence ID" value="NZ_CP137640.1"/>
</dbReference>
<accession>A0ABZ2C8R0</accession>
<dbReference type="PANTHER" id="PTHR42809:SF1">
    <property type="entry name" value="FLAVODOXIN 1"/>
    <property type="match status" value="1"/>
</dbReference>
<dbReference type="PANTHER" id="PTHR42809">
    <property type="entry name" value="FLAVODOXIN 2"/>
    <property type="match status" value="1"/>
</dbReference>
<dbReference type="InterPro" id="IPR010087">
    <property type="entry name" value="Flav_short"/>
</dbReference>
<evidence type="ECO:0000259" key="9">
    <source>
        <dbReference type="PROSITE" id="PS50902"/>
    </source>
</evidence>
<dbReference type="Gene3D" id="3.40.50.360">
    <property type="match status" value="1"/>
</dbReference>
<dbReference type="NCBIfam" id="TIGR01753">
    <property type="entry name" value="flav_short"/>
    <property type="match status" value="1"/>
</dbReference>
<dbReference type="InterPro" id="IPR008254">
    <property type="entry name" value="Flavodoxin/NO_synth"/>
</dbReference>
<keyword evidence="7 8" id="KW-0249">Electron transport</keyword>
<comment type="function">
    <text evidence="2 8">Low-potential electron donor to a number of redox enzymes.</text>
</comment>
<name>A0ABZ2C8R0_9BACI</name>
<dbReference type="Pfam" id="PF00258">
    <property type="entry name" value="Flavodoxin_1"/>
    <property type="match status" value="1"/>
</dbReference>
<comment type="cofactor">
    <cofactor evidence="1 8">
        <name>FMN</name>
        <dbReference type="ChEBI" id="CHEBI:58210"/>
    </cofactor>
</comment>
<evidence type="ECO:0000256" key="3">
    <source>
        <dbReference type="ARBA" id="ARBA00005267"/>
    </source>
</evidence>
<evidence type="ECO:0000256" key="4">
    <source>
        <dbReference type="ARBA" id="ARBA00022448"/>
    </source>
</evidence>
<evidence type="ECO:0000256" key="6">
    <source>
        <dbReference type="ARBA" id="ARBA00022643"/>
    </source>
</evidence>
<feature type="domain" description="Flavodoxin-like" evidence="9">
    <location>
        <begin position="4"/>
        <end position="144"/>
    </location>
</feature>
<protein>
    <recommendedName>
        <fullName evidence="8">Flavodoxin</fullName>
    </recommendedName>
</protein>
<reference evidence="10 11" key="1">
    <citation type="submission" date="2023-10" db="EMBL/GenBank/DDBJ databases">
        <title>Niallia locisalis sp.nov. isolated from a salt pond sample.</title>
        <authorList>
            <person name="Li X.-J."/>
            <person name="Dong L."/>
        </authorList>
    </citation>
    <scope>NUCLEOTIDE SEQUENCE [LARGE SCALE GENOMIC DNA]</scope>
    <source>
        <strain evidence="10 11">DSM 29761</strain>
    </source>
</reference>
<dbReference type="InterPro" id="IPR050619">
    <property type="entry name" value="Flavodoxin"/>
</dbReference>
<gene>
    <name evidence="10" type="ORF">R4Z09_20095</name>
</gene>
<keyword evidence="6 8" id="KW-0288">FMN</keyword>
<dbReference type="Proteomes" id="UP001357223">
    <property type="component" value="Chromosome"/>
</dbReference>
<organism evidence="10 11">
    <name type="scientific">Niallia oryzisoli</name>
    <dbReference type="NCBI Taxonomy" id="1737571"/>
    <lineage>
        <taxon>Bacteria</taxon>
        <taxon>Bacillati</taxon>
        <taxon>Bacillota</taxon>
        <taxon>Bacilli</taxon>
        <taxon>Bacillales</taxon>
        <taxon>Bacillaceae</taxon>
        <taxon>Niallia</taxon>
    </lineage>
</organism>
<dbReference type="InterPro" id="IPR029039">
    <property type="entry name" value="Flavoprotein-like_sf"/>
</dbReference>
<keyword evidence="5 8" id="KW-0285">Flavoprotein</keyword>
<dbReference type="PROSITE" id="PS50902">
    <property type="entry name" value="FLAVODOXIN_LIKE"/>
    <property type="match status" value="1"/>
</dbReference>
<evidence type="ECO:0000313" key="10">
    <source>
        <dbReference type="EMBL" id="WVX79572.1"/>
    </source>
</evidence>
<dbReference type="SUPFAM" id="SSF52218">
    <property type="entry name" value="Flavoproteins"/>
    <property type="match status" value="1"/>
</dbReference>
<evidence type="ECO:0000256" key="5">
    <source>
        <dbReference type="ARBA" id="ARBA00022630"/>
    </source>
</evidence>
<evidence type="ECO:0000256" key="8">
    <source>
        <dbReference type="RuleBase" id="RU367037"/>
    </source>
</evidence>
<evidence type="ECO:0000256" key="2">
    <source>
        <dbReference type="ARBA" id="ARBA00003297"/>
    </source>
</evidence>
<comment type="similarity">
    <text evidence="3 8">Belongs to the flavodoxin family.</text>
</comment>
<dbReference type="NCBIfam" id="NF005216">
    <property type="entry name" value="PRK06703.1"/>
    <property type="match status" value="1"/>
</dbReference>
<evidence type="ECO:0000256" key="7">
    <source>
        <dbReference type="ARBA" id="ARBA00022982"/>
    </source>
</evidence>
<evidence type="ECO:0000313" key="11">
    <source>
        <dbReference type="Proteomes" id="UP001357223"/>
    </source>
</evidence>
<dbReference type="NCBIfam" id="NF005246">
    <property type="entry name" value="PRK06756.1"/>
    <property type="match status" value="1"/>
</dbReference>
<dbReference type="EMBL" id="CP137640">
    <property type="protein sequence ID" value="WVX79572.1"/>
    <property type="molecule type" value="Genomic_DNA"/>
</dbReference>
<keyword evidence="4 8" id="KW-0813">Transport</keyword>